<feature type="signal peptide" evidence="1">
    <location>
        <begin position="1"/>
        <end position="18"/>
    </location>
</feature>
<dbReference type="SUPFAM" id="SSF53474">
    <property type="entry name" value="alpha/beta-Hydrolases"/>
    <property type="match status" value="1"/>
</dbReference>
<gene>
    <name evidence="3" type="ORF">HRR80_007726</name>
</gene>
<dbReference type="GO" id="GO:0005524">
    <property type="term" value="F:ATP binding"/>
    <property type="evidence" value="ECO:0007669"/>
    <property type="project" value="InterPro"/>
</dbReference>
<organism evidence="3 4">
    <name type="scientific">Exophiala dermatitidis</name>
    <name type="common">Black yeast-like fungus</name>
    <name type="synonym">Wangiella dermatitidis</name>
    <dbReference type="NCBI Taxonomy" id="5970"/>
    <lineage>
        <taxon>Eukaryota</taxon>
        <taxon>Fungi</taxon>
        <taxon>Dikarya</taxon>
        <taxon>Ascomycota</taxon>
        <taxon>Pezizomycotina</taxon>
        <taxon>Eurotiomycetes</taxon>
        <taxon>Chaetothyriomycetidae</taxon>
        <taxon>Chaetothyriales</taxon>
        <taxon>Herpotrichiellaceae</taxon>
        <taxon>Exophiala</taxon>
    </lineage>
</organism>
<proteinExistence type="predicted"/>
<comment type="caution">
    <text evidence="3">The sequence shown here is derived from an EMBL/GenBank/DDBJ whole genome shotgun (WGS) entry which is preliminary data.</text>
</comment>
<feature type="chain" id="PRO_5042873564" description="AB hydrolase-1 domain-containing protein" evidence="1">
    <location>
        <begin position="19"/>
        <end position="393"/>
    </location>
</feature>
<dbReference type="InterPro" id="IPR001412">
    <property type="entry name" value="aa-tRNA-synth_I_CS"/>
</dbReference>
<sequence>MLLFAFFLALSLLAAADAAAIARNPYSCTSFVVRVPVDNVTLVVPPFPDFADQYAATAFSNEVTKGLSFPAPSSASDMNSTTLSTTFDISADYCTPNRPGPRSSTLQILTHGIGFNRSYWDFYLPGAPDDASYSYINSVTAAGYSTLSWNRLGIEPSTIPDPYRELQSLVELAVLTELTRLARGGSVPQVPQPSKVIHVGHSWGSILSNALAATEPDLSDGLVLTAYSHLTTYQGLFIADSSFHIASQNQPDRFPSNTYSTGFLTWPDAAANQYSFFAYPYFDPAVLVQAEATKYPFSAGEFLTAATLPLEAPNFRGPVLYLAAEADLIFCASNCSAFFGPDSVAVQAFNGSASVETYIHPDVGHGINLHKNATGAYNVILDWSSRHGFSARH</sequence>
<evidence type="ECO:0000259" key="2">
    <source>
        <dbReference type="Pfam" id="PF12697"/>
    </source>
</evidence>
<reference evidence="3" key="1">
    <citation type="submission" date="2023-01" db="EMBL/GenBank/DDBJ databases">
        <title>Exophiala dermititidis isolated from Cystic Fibrosis Patient.</title>
        <authorList>
            <person name="Kurbessoian T."/>
            <person name="Crocker A."/>
            <person name="Murante D."/>
            <person name="Hogan D.A."/>
            <person name="Stajich J.E."/>
        </authorList>
    </citation>
    <scope>NUCLEOTIDE SEQUENCE</scope>
    <source>
        <strain evidence="3">Ex8</strain>
    </source>
</reference>
<protein>
    <recommendedName>
        <fullName evidence="2">AB hydrolase-1 domain-containing protein</fullName>
    </recommendedName>
</protein>
<dbReference type="InterPro" id="IPR029058">
    <property type="entry name" value="AB_hydrolase_fold"/>
</dbReference>
<evidence type="ECO:0000256" key="1">
    <source>
        <dbReference type="SAM" id="SignalP"/>
    </source>
</evidence>
<evidence type="ECO:0000313" key="4">
    <source>
        <dbReference type="Proteomes" id="UP001161757"/>
    </source>
</evidence>
<dbReference type="Gene3D" id="3.40.50.1820">
    <property type="entry name" value="alpha/beta hydrolase"/>
    <property type="match status" value="1"/>
</dbReference>
<dbReference type="InterPro" id="IPR000073">
    <property type="entry name" value="AB_hydrolase_1"/>
</dbReference>
<dbReference type="AlphaFoldDB" id="A0AAN6EMZ3"/>
<dbReference type="PROSITE" id="PS00178">
    <property type="entry name" value="AA_TRNA_LIGASE_I"/>
    <property type="match status" value="1"/>
</dbReference>
<feature type="domain" description="AB hydrolase-1" evidence="2">
    <location>
        <begin position="108"/>
        <end position="369"/>
    </location>
</feature>
<evidence type="ECO:0000313" key="3">
    <source>
        <dbReference type="EMBL" id="KAJ8988310.1"/>
    </source>
</evidence>
<accession>A0AAN6EMZ3</accession>
<keyword evidence="1" id="KW-0732">Signal</keyword>
<dbReference type="Pfam" id="PF12697">
    <property type="entry name" value="Abhydrolase_6"/>
    <property type="match status" value="1"/>
</dbReference>
<dbReference type="EMBL" id="JAJGCB010000019">
    <property type="protein sequence ID" value="KAJ8988310.1"/>
    <property type="molecule type" value="Genomic_DNA"/>
</dbReference>
<name>A0AAN6EMZ3_EXODE</name>
<dbReference type="GO" id="GO:0006418">
    <property type="term" value="P:tRNA aminoacylation for protein translation"/>
    <property type="evidence" value="ECO:0007669"/>
    <property type="project" value="InterPro"/>
</dbReference>
<dbReference type="Proteomes" id="UP001161757">
    <property type="component" value="Unassembled WGS sequence"/>
</dbReference>
<dbReference type="GO" id="GO:0004812">
    <property type="term" value="F:aminoacyl-tRNA ligase activity"/>
    <property type="evidence" value="ECO:0007669"/>
    <property type="project" value="InterPro"/>
</dbReference>